<evidence type="ECO:0000313" key="1">
    <source>
        <dbReference type="EMBL" id="AGG89940.1"/>
    </source>
</evidence>
<sequence precursor="true">MGKGGAVTIGYWYQMGLLFGLCRGPVDALRKITAGGRVAWSGNLTASSTFAINALELFGGEKREGGVQGTADLMMGEATQMPNAYLIGQLGTPMPAFRGKVMVVFRGRVGAMNPYIKPWAFQLQRFTAGWRTPVWEPALCQIDQGMNGAHYIYRAITDPVTGLGKPDTVLDLPRMKAAAQTLFDEGLGLCLKWSRSDVVGNFIRLVCDHVGGDFVTDPATGKQYLKLFRGDYDINTVPLVDESNIVELVSFEVGTLANTVNQIVVTYHDSETNKDAATPAIQNLGNIQAQGRVVSEATRYDGAWNGTLAARLGERDLRAKSSLLARGKLKVQASLVVAKGDVLAFSWAELNVSRMPIRVLDIERGTPTDTTITLTYAQDVFALPTSTYLVQQPTLWVAPVIAPQPITVQRLLEASYRDLAANLRPADLSAVTALAGYVGALAVRPAGVPINYALTTRLGSTGAFADVATGDFTPTGLLAAAMPAGAVPVAVTLTSPKDLDLVAVGSEALIDDEIFRVDAIDPIAGTATLARGCVDTAPAAHALGARVWFTDNYTAADRTEYTTGETVQAQLLTVAGGGKLDPALATTASIVLNKRQIRPYAPGNLQVQGVAYPATVEGALALSWSHRDRRGQADQLIDTTTGNIGPEAGTTYTVAVYLNGVLDSTTSGITATNLTPTVSGDGTVLVQIDAVRDGYTCWQSLAATFTYYRGQIRLLETGDTRITEAGDTRILES</sequence>
<reference evidence="1 2" key="1">
    <citation type="submission" date="2012-04" db="EMBL/GenBank/DDBJ databases">
        <title>Complete genome of Rhodanobacter sp. 2APBS1.</title>
        <authorList>
            <consortium name="US DOE Joint Genome Institute"/>
            <person name="Huntemann M."/>
            <person name="Wei C.-L."/>
            <person name="Han J."/>
            <person name="Detter J.C."/>
            <person name="Han C."/>
            <person name="Tapia R."/>
            <person name="Munk A.C.C."/>
            <person name="Chen A."/>
            <person name="Krypides N."/>
            <person name="Mavromatis K."/>
            <person name="Markowitz V."/>
            <person name="Szeto E."/>
            <person name="Ivanova N."/>
            <person name="Mikhailova N."/>
            <person name="Ovchinnikova G."/>
            <person name="Pagani I."/>
            <person name="Pati A."/>
            <person name="Goodwin L."/>
            <person name="Peters L."/>
            <person name="Pitluck S."/>
            <person name="Woyke T."/>
            <person name="Prakash O."/>
            <person name="Elkins J."/>
            <person name="Brown S."/>
            <person name="Palumbo A."/>
            <person name="Hemme C."/>
            <person name="Zhou J."/>
            <person name="Watson D."/>
            <person name="Jardine P."/>
            <person name="Kostka J."/>
            <person name="Green S."/>
        </authorList>
    </citation>
    <scope>NUCLEOTIDE SEQUENCE [LARGE SCALE GENOMIC DNA]</scope>
    <source>
        <strain evidence="1 2">2APBS1</strain>
    </source>
</reference>
<dbReference type="eggNOG" id="COG4733">
    <property type="taxonomic scope" value="Bacteria"/>
</dbReference>
<dbReference type="AlphaFoldDB" id="M4NG70"/>
<dbReference type="RefSeq" id="WP_015448410.1">
    <property type="nucleotide sequence ID" value="NC_020541.1"/>
</dbReference>
<dbReference type="KEGG" id="rhd:R2APBS1_2863"/>
<name>M4NG70_9GAMM</name>
<keyword evidence="2" id="KW-1185">Reference proteome</keyword>
<protein>
    <submittedName>
        <fullName evidence="1">Uncharacterized protein</fullName>
    </submittedName>
</protein>
<evidence type="ECO:0000313" key="2">
    <source>
        <dbReference type="Proteomes" id="UP000011859"/>
    </source>
</evidence>
<dbReference type="Proteomes" id="UP000011859">
    <property type="component" value="Chromosome"/>
</dbReference>
<dbReference type="STRING" id="666685.R2APBS1_2863"/>
<organism evidence="1 2">
    <name type="scientific">Rhodanobacter denitrificans</name>
    <dbReference type="NCBI Taxonomy" id="666685"/>
    <lineage>
        <taxon>Bacteria</taxon>
        <taxon>Pseudomonadati</taxon>
        <taxon>Pseudomonadota</taxon>
        <taxon>Gammaproteobacteria</taxon>
        <taxon>Lysobacterales</taxon>
        <taxon>Rhodanobacteraceae</taxon>
        <taxon>Rhodanobacter</taxon>
    </lineage>
</organism>
<proteinExistence type="predicted"/>
<accession>M4NG70</accession>
<gene>
    <name evidence="1" type="ORF">R2APBS1_2863</name>
</gene>
<dbReference type="HOGENOM" id="CLU_010908_0_0_6"/>
<dbReference type="OrthoDB" id="5917852at2"/>
<dbReference type="EMBL" id="CP003470">
    <property type="protein sequence ID" value="AGG89940.1"/>
    <property type="molecule type" value="Genomic_DNA"/>
</dbReference>